<evidence type="ECO:0000256" key="4">
    <source>
        <dbReference type="ARBA" id="ARBA00022989"/>
    </source>
</evidence>
<comment type="subcellular location">
    <subcellularLocation>
        <location evidence="1">Cell membrane</location>
        <topology evidence="1">Multi-pass membrane protein</topology>
    </subcellularLocation>
</comment>
<keyword evidence="4 7" id="KW-1133">Transmembrane helix</keyword>
<keyword evidence="2" id="KW-1003">Cell membrane</keyword>
<evidence type="ECO:0000256" key="6">
    <source>
        <dbReference type="SAM" id="MobiDB-lite"/>
    </source>
</evidence>
<dbReference type="PANTHER" id="PTHR30572:SF9">
    <property type="entry name" value="ABC TRANSPORTER PERMEASE PROTEIN"/>
    <property type="match status" value="1"/>
</dbReference>
<dbReference type="Proteomes" id="UP000050865">
    <property type="component" value="Unassembled WGS sequence"/>
</dbReference>
<gene>
    <name evidence="9" type="ORF">FC75_GL001565</name>
</gene>
<reference evidence="9 10" key="1">
    <citation type="journal article" date="2015" name="Genome Announc.">
        <title>Expanding the biotechnology potential of lactobacilli through comparative genomics of 213 strains and associated genera.</title>
        <authorList>
            <person name="Sun Z."/>
            <person name="Harris H.M."/>
            <person name="McCann A."/>
            <person name="Guo C."/>
            <person name="Argimon S."/>
            <person name="Zhang W."/>
            <person name="Yang X."/>
            <person name="Jeffery I.B."/>
            <person name="Cooney J.C."/>
            <person name="Kagawa T.F."/>
            <person name="Liu W."/>
            <person name="Song Y."/>
            <person name="Salvetti E."/>
            <person name="Wrobel A."/>
            <person name="Rasinkangas P."/>
            <person name="Parkhill J."/>
            <person name="Rea M.C."/>
            <person name="O'Sullivan O."/>
            <person name="Ritari J."/>
            <person name="Douillard F.P."/>
            <person name="Paul Ross R."/>
            <person name="Yang R."/>
            <person name="Briner A.E."/>
            <person name="Felis G.E."/>
            <person name="de Vos W.M."/>
            <person name="Barrangou R."/>
            <person name="Klaenhammer T.R."/>
            <person name="Caufield P.W."/>
            <person name="Cui Y."/>
            <person name="Zhang H."/>
            <person name="O'Toole P.W."/>
        </authorList>
    </citation>
    <scope>NUCLEOTIDE SEQUENCE [LARGE SCALE GENOMIC DNA]</scope>
    <source>
        <strain evidence="9 10">DSM 22697</strain>
    </source>
</reference>
<feature type="transmembrane region" description="Helical" evidence="7">
    <location>
        <begin position="20"/>
        <end position="38"/>
    </location>
</feature>
<feature type="transmembrane region" description="Helical" evidence="7">
    <location>
        <begin position="453"/>
        <end position="476"/>
    </location>
</feature>
<feature type="region of interest" description="Disordered" evidence="6">
    <location>
        <begin position="128"/>
        <end position="178"/>
    </location>
</feature>
<evidence type="ECO:0000259" key="8">
    <source>
        <dbReference type="Pfam" id="PF02687"/>
    </source>
</evidence>
<dbReference type="Pfam" id="PF02687">
    <property type="entry name" value="FtsX"/>
    <property type="match status" value="1"/>
</dbReference>
<feature type="compositionally biased region" description="Low complexity" evidence="6">
    <location>
        <begin position="128"/>
        <end position="138"/>
    </location>
</feature>
<dbReference type="InterPro" id="IPR003838">
    <property type="entry name" value="ABC3_permease_C"/>
</dbReference>
<proteinExistence type="predicted"/>
<dbReference type="RefSeq" id="WP_054662148.1">
    <property type="nucleotide sequence ID" value="NZ_AYZJ01000028.1"/>
</dbReference>
<feature type="transmembrane region" description="Helical" evidence="7">
    <location>
        <begin position="316"/>
        <end position="336"/>
    </location>
</feature>
<accession>A0A0R2FAD0</accession>
<dbReference type="OrthoDB" id="9812886at2"/>
<feature type="region of interest" description="Disordered" evidence="6">
    <location>
        <begin position="68"/>
        <end position="92"/>
    </location>
</feature>
<dbReference type="InterPro" id="IPR050250">
    <property type="entry name" value="Macrolide_Exporter_MacB"/>
</dbReference>
<comment type="caution">
    <text evidence="9">The sequence shown here is derived from an EMBL/GenBank/DDBJ whole genome shotgun (WGS) entry which is preliminary data.</text>
</comment>
<evidence type="ECO:0000256" key="1">
    <source>
        <dbReference type="ARBA" id="ARBA00004651"/>
    </source>
</evidence>
<feature type="transmembrane region" description="Helical" evidence="7">
    <location>
        <begin position="356"/>
        <end position="377"/>
    </location>
</feature>
<evidence type="ECO:0000256" key="5">
    <source>
        <dbReference type="ARBA" id="ARBA00023136"/>
    </source>
</evidence>
<dbReference type="PANTHER" id="PTHR30572">
    <property type="entry name" value="MEMBRANE COMPONENT OF TRANSPORTER-RELATED"/>
    <property type="match status" value="1"/>
</dbReference>
<evidence type="ECO:0000256" key="7">
    <source>
        <dbReference type="SAM" id="Phobius"/>
    </source>
</evidence>
<dbReference type="AlphaFoldDB" id="A0A0R2FAD0"/>
<feature type="compositionally biased region" description="Low complexity" evidence="6">
    <location>
        <begin position="148"/>
        <end position="160"/>
    </location>
</feature>
<protein>
    <submittedName>
        <fullName evidence="9">ABC superfamily ATP binding cassette transporter, membrane protein</fullName>
    </submittedName>
</protein>
<dbReference type="GO" id="GO:0022857">
    <property type="term" value="F:transmembrane transporter activity"/>
    <property type="evidence" value="ECO:0007669"/>
    <property type="project" value="TreeGrafter"/>
</dbReference>
<dbReference type="STRING" id="1423730.FC75_GL001565"/>
<evidence type="ECO:0000256" key="2">
    <source>
        <dbReference type="ARBA" id="ARBA00022475"/>
    </source>
</evidence>
<evidence type="ECO:0000256" key="3">
    <source>
        <dbReference type="ARBA" id="ARBA00022692"/>
    </source>
</evidence>
<dbReference type="GO" id="GO:0005886">
    <property type="term" value="C:plasma membrane"/>
    <property type="evidence" value="ECO:0007669"/>
    <property type="project" value="UniProtKB-SubCell"/>
</dbReference>
<evidence type="ECO:0000313" key="9">
    <source>
        <dbReference type="EMBL" id="KRN23365.1"/>
    </source>
</evidence>
<dbReference type="EMBL" id="AYZJ01000028">
    <property type="protein sequence ID" value="KRN23365.1"/>
    <property type="molecule type" value="Genomic_DNA"/>
</dbReference>
<evidence type="ECO:0000313" key="10">
    <source>
        <dbReference type="Proteomes" id="UP000050865"/>
    </source>
</evidence>
<feature type="compositionally biased region" description="Low complexity" evidence="6">
    <location>
        <begin position="415"/>
        <end position="431"/>
    </location>
</feature>
<feature type="region of interest" description="Disordered" evidence="6">
    <location>
        <begin position="399"/>
        <end position="434"/>
    </location>
</feature>
<dbReference type="PATRIC" id="fig|1423730.4.peg.1640"/>
<keyword evidence="3 7" id="KW-0812">Transmembrane</keyword>
<name>A0A0R2FAD0_9LACO</name>
<keyword evidence="5 7" id="KW-0472">Membrane</keyword>
<sequence length="486" mass="49706">MNFIKRAWLNLIARKGRSLLLILVTGAIMLFVMAGLLIKSAASQAVANAKSSVGATITLTANRQAAFKKMRSGSSGTPGGQPGGQPPSLTLTPVKLSSAKEIAKLDYVSGYSVAVSASANAKNFDAISTSSASSQGPSGMTTSRGDISLSGVSSTSSSSSFADGTDKLTKGRGLKTSDVGTNNVVIESELATQNSLKVGDTITVKATSGTKKTHALKIVGIYKAKSTATATMGPGASDPANTIFTSYTLANTLKGSKYQGTADSVVFTVSTPSQVAAVKKQASKLVSSKYSLSLDDQNYQMVKTSMSSVTSFADKVVWLVAIAGTIILALIVILMIRERRYEIGILMAMGESRFKIIAQFFVELFVVLLVGVGIAAAGGTFVGNRLAAQVTASASSTSTGQTASQMLGGKGGAPSGQAPAGGPSGQMPGSARTGAATQQKQTKLAVKVTAKDVALLFGLGLAIILLAILAAAAGILRLQPKMILIQ</sequence>
<keyword evidence="10" id="KW-1185">Reference proteome</keyword>
<organism evidence="9 10">
    <name type="scientific">Lacticaseibacillus camelliae DSM 22697 = JCM 13995</name>
    <dbReference type="NCBI Taxonomy" id="1423730"/>
    <lineage>
        <taxon>Bacteria</taxon>
        <taxon>Bacillati</taxon>
        <taxon>Bacillota</taxon>
        <taxon>Bacilli</taxon>
        <taxon>Lactobacillales</taxon>
        <taxon>Lactobacillaceae</taxon>
        <taxon>Lacticaseibacillus</taxon>
    </lineage>
</organism>
<feature type="domain" description="ABC3 transporter permease C-terminal" evidence="8">
    <location>
        <begin position="317"/>
        <end position="398"/>
    </location>
</feature>